<dbReference type="InterPro" id="IPR007168">
    <property type="entry name" value="Phageshock_PspC_N"/>
</dbReference>
<dbReference type="Pfam" id="PF04024">
    <property type="entry name" value="PspC"/>
    <property type="match status" value="1"/>
</dbReference>
<dbReference type="InterPro" id="IPR052027">
    <property type="entry name" value="PspC"/>
</dbReference>
<sequence>MGSVYRSTTDRMFAGVCGGLATALGLPSWLVRAVFVFGGGIFIWIYLILASVLPSE</sequence>
<keyword evidence="4 6" id="KW-1133">Transmembrane helix</keyword>
<evidence type="ECO:0000256" key="2">
    <source>
        <dbReference type="ARBA" id="ARBA00022475"/>
    </source>
</evidence>
<feature type="domain" description="Phage shock protein PspC N-terminal" evidence="7">
    <location>
        <begin position="4"/>
        <end position="56"/>
    </location>
</feature>
<accession>A0ABW1S029</accession>
<dbReference type="RefSeq" id="WP_137629368.1">
    <property type="nucleotide sequence ID" value="NZ_BJDJ01000021.1"/>
</dbReference>
<evidence type="ECO:0000256" key="4">
    <source>
        <dbReference type="ARBA" id="ARBA00022989"/>
    </source>
</evidence>
<evidence type="ECO:0000256" key="6">
    <source>
        <dbReference type="SAM" id="Phobius"/>
    </source>
</evidence>
<comment type="caution">
    <text evidence="8">The sequence shown here is derived from an EMBL/GenBank/DDBJ whole genome shotgun (WGS) entry which is preliminary data.</text>
</comment>
<keyword evidence="2" id="KW-1003">Cell membrane</keyword>
<organism evidence="8 9">
    <name type="scientific">Lactiplantibacillus daowaiensis</name>
    <dbReference type="NCBI Taxonomy" id="2559918"/>
    <lineage>
        <taxon>Bacteria</taxon>
        <taxon>Bacillati</taxon>
        <taxon>Bacillota</taxon>
        <taxon>Bacilli</taxon>
        <taxon>Lactobacillales</taxon>
        <taxon>Lactobacillaceae</taxon>
        <taxon>Lactiplantibacillus</taxon>
    </lineage>
</organism>
<evidence type="ECO:0000256" key="3">
    <source>
        <dbReference type="ARBA" id="ARBA00022692"/>
    </source>
</evidence>
<dbReference type="PANTHER" id="PTHR33885:SF3">
    <property type="entry name" value="PHAGE SHOCK PROTEIN C"/>
    <property type="match status" value="1"/>
</dbReference>
<evidence type="ECO:0000256" key="5">
    <source>
        <dbReference type="ARBA" id="ARBA00023136"/>
    </source>
</evidence>
<feature type="transmembrane region" description="Helical" evidence="6">
    <location>
        <begin position="12"/>
        <end position="29"/>
    </location>
</feature>
<feature type="transmembrane region" description="Helical" evidence="6">
    <location>
        <begin position="35"/>
        <end position="53"/>
    </location>
</feature>
<evidence type="ECO:0000256" key="1">
    <source>
        <dbReference type="ARBA" id="ARBA00004162"/>
    </source>
</evidence>
<gene>
    <name evidence="8" type="ORF">ACFP5Y_08015</name>
</gene>
<protein>
    <submittedName>
        <fullName evidence="8">PspC domain-containing protein</fullName>
    </submittedName>
</protein>
<keyword evidence="9" id="KW-1185">Reference proteome</keyword>
<proteinExistence type="predicted"/>
<keyword evidence="3 6" id="KW-0812">Transmembrane</keyword>
<evidence type="ECO:0000313" key="9">
    <source>
        <dbReference type="Proteomes" id="UP001596282"/>
    </source>
</evidence>
<reference evidence="9" key="1">
    <citation type="journal article" date="2019" name="Int. J. Syst. Evol. Microbiol.">
        <title>The Global Catalogue of Microorganisms (GCM) 10K type strain sequencing project: providing services to taxonomists for standard genome sequencing and annotation.</title>
        <authorList>
            <consortium name="The Broad Institute Genomics Platform"/>
            <consortium name="The Broad Institute Genome Sequencing Center for Infectious Disease"/>
            <person name="Wu L."/>
            <person name="Ma J."/>
        </authorList>
    </citation>
    <scope>NUCLEOTIDE SEQUENCE [LARGE SCALE GENOMIC DNA]</scope>
    <source>
        <strain evidence="9">CCM 8933</strain>
    </source>
</reference>
<evidence type="ECO:0000313" key="8">
    <source>
        <dbReference type="EMBL" id="MFC6181161.1"/>
    </source>
</evidence>
<comment type="subcellular location">
    <subcellularLocation>
        <location evidence="1">Cell membrane</location>
        <topology evidence="1">Single-pass membrane protein</topology>
    </subcellularLocation>
</comment>
<evidence type="ECO:0000259" key="7">
    <source>
        <dbReference type="Pfam" id="PF04024"/>
    </source>
</evidence>
<dbReference type="EMBL" id="JBHSSC010000034">
    <property type="protein sequence ID" value="MFC6181161.1"/>
    <property type="molecule type" value="Genomic_DNA"/>
</dbReference>
<dbReference type="PANTHER" id="PTHR33885">
    <property type="entry name" value="PHAGE SHOCK PROTEIN C"/>
    <property type="match status" value="1"/>
</dbReference>
<name>A0ABW1S029_9LACO</name>
<keyword evidence="5 6" id="KW-0472">Membrane</keyword>
<dbReference type="Proteomes" id="UP001596282">
    <property type="component" value="Unassembled WGS sequence"/>
</dbReference>